<dbReference type="EMBL" id="PDUG01000001">
    <property type="protein sequence ID" value="PIC53123.1"/>
    <property type="molecule type" value="Genomic_DNA"/>
</dbReference>
<feature type="transmembrane region" description="Helical" evidence="2">
    <location>
        <begin position="101"/>
        <end position="123"/>
    </location>
</feature>
<evidence type="ECO:0000313" key="4">
    <source>
        <dbReference type="Proteomes" id="UP000230233"/>
    </source>
</evidence>
<organism evidence="3 4">
    <name type="scientific">Caenorhabditis nigoni</name>
    <dbReference type="NCBI Taxonomy" id="1611254"/>
    <lineage>
        <taxon>Eukaryota</taxon>
        <taxon>Metazoa</taxon>
        <taxon>Ecdysozoa</taxon>
        <taxon>Nematoda</taxon>
        <taxon>Chromadorea</taxon>
        <taxon>Rhabditida</taxon>
        <taxon>Rhabditina</taxon>
        <taxon>Rhabditomorpha</taxon>
        <taxon>Rhabditoidea</taxon>
        <taxon>Rhabditidae</taxon>
        <taxon>Peloderinae</taxon>
        <taxon>Caenorhabditis</taxon>
    </lineage>
</organism>
<keyword evidence="2" id="KW-1133">Transmembrane helix</keyword>
<keyword evidence="2" id="KW-0472">Membrane</keyword>
<evidence type="ECO:0000256" key="1">
    <source>
        <dbReference type="SAM" id="MobiDB-lite"/>
    </source>
</evidence>
<keyword evidence="2" id="KW-0812">Transmembrane</keyword>
<feature type="region of interest" description="Disordered" evidence="1">
    <location>
        <begin position="389"/>
        <end position="410"/>
    </location>
</feature>
<reference evidence="4" key="1">
    <citation type="submission" date="2017-10" db="EMBL/GenBank/DDBJ databases">
        <title>Rapid genome shrinkage in a self-fertile nematode reveals novel sperm competition proteins.</title>
        <authorList>
            <person name="Yin D."/>
            <person name="Schwarz E.M."/>
            <person name="Thomas C.G."/>
            <person name="Felde R.L."/>
            <person name="Korf I.F."/>
            <person name="Cutter A.D."/>
            <person name="Schartner C.M."/>
            <person name="Ralston E.J."/>
            <person name="Meyer B.J."/>
            <person name="Haag E.S."/>
        </authorList>
    </citation>
    <scope>NUCLEOTIDE SEQUENCE [LARGE SCALE GENOMIC DNA]</scope>
    <source>
        <strain evidence="4">JU1422</strain>
    </source>
</reference>
<dbReference type="OrthoDB" id="5772752at2759"/>
<protein>
    <submittedName>
        <fullName evidence="3">Uncharacterized protein</fullName>
    </submittedName>
</protein>
<dbReference type="AlphaFoldDB" id="A0A2G5VMV7"/>
<dbReference type="PANTHER" id="PTHR34005">
    <property type="entry name" value="PROTEIN CBG15054-RELATED"/>
    <property type="match status" value="1"/>
</dbReference>
<dbReference type="PANTHER" id="PTHR34005:SF1">
    <property type="entry name" value="PROTEIN CBG15054"/>
    <property type="match status" value="1"/>
</dbReference>
<accession>A0A2G5VMV7</accession>
<sequence>MTLQLTIVFESTFRTIDSAKYCFLASYISGLQGIRFRFYFYLGHFSLETQFPNELTSEASELHSLCFLVSSNSLRLGLRPLSLSRFPCFILKVHTMRREPFNPVLAVIGLVLGILSGLIARYLSVYFKSKKVGPISRFPFQPFNETYMKVHNWPPNYQNLMSNVKILCGESLIKPRQQKESYHHAIEKVNQILTWIFDLDRRGLAARYPKTWIQCVPQDARIVSIKMDCFEHGRLSHEFKPINGTSRGSYFTYQMYGDNRMQVTSYVKDGVSYLAGVCIYIDCPYTAAEYYRMDVIERLFGEQKAQRRMEARWNVRENPLESTIQRETSSENIEVPVPEEYLTEEDPDWAVKHCTRLQRKVMTCVKYGSVIHQEWNTSEKKMKKEKCETCTGKLDESPPPYSSIYIEESS</sequence>
<gene>
    <name evidence="3" type="primary">Cnig_chr_I.g2958</name>
    <name evidence="3" type="ORF">B9Z55_002958</name>
</gene>
<name>A0A2G5VMV7_9PELO</name>
<evidence type="ECO:0000256" key="2">
    <source>
        <dbReference type="SAM" id="Phobius"/>
    </source>
</evidence>
<proteinExistence type="predicted"/>
<keyword evidence="4" id="KW-1185">Reference proteome</keyword>
<comment type="caution">
    <text evidence="3">The sequence shown here is derived from an EMBL/GenBank/DDBJ whole genome shotgun (WGS) entry which is preliminary data.</text>
</comment>
<dbReference type="Proteomes" id="UP000230233">
    <property type="component" value="Chromosome I"/>
</dbReference>
<evidence type="ECO:0000313" key="3">
    <source>
        <dbReference type="EMBL" id="PIC53123.1"/>
    </source>
</evidence>